<dbReference type="AlphaFoldDB" id="A0AAV2NUR9"/>
<accession>A0AAV2NUR9</accession>
<evidence type="ECO:0000313" key="3">
    <source>
        <dbReference type="EMBL" id="CAL1684201.1"/>
    </source>
</evidence>
<keyword evidence="4" id="KW-1185">Reference proteome</keyword>
<gene>
    <name evidence="3" type="ORF">LPLAT_LOCUS9875</name>
</gene>
<reference evidence="3" key="1">
    <citation type="submission" date="2024-04" db="EMBL/GenBank/DDBJ databases">
        <authorList>
            <consortium name="Molecular Ecology Group"/>
        </authorList>
    </citation>
    <scope>NUCLEOTIDE SEQUENCE</scope>
</reference>
<dbReference type="Proteomes" id="UP001497644">
    <property type="component" value="Chromosome 5"/>
</dbReference>
<sequence length="799" mass="92405">METPETMETPEITETSETVEISKMIETQKINTEIQSSDIQIVDSMEDESIDALKQQLLLKKEELAALQLKYDTLQKMANFTSKSYYSVNKRYKSMVNKLKRLQDHRKQKFGTQLHKDQRIVIDLKTAKGRKWSTETITDGLIYKMKWGTQGYSDFVKKFPIFPSVQTLQRTVEHMKFEFGILHEVFDIIQCRIPHMAPYEIYCILVMDEIAIKSGEMYDCSSKRIIGSSTFPGHVGLAKKVLVIILAGITIRWKYTVAYYLTNKTDKETKQTEWNVTGNALKNIISEIIVKAENIGLKVTCVISDMGSDNLALWRAWDIGYRNGEIKCTIPHPARSQDKLYIMPDPVHVFKNIRSMLERQKVIYLPESIVNSQGLSHHIVEIKHLEELINHEKKFTFKIATKLRKSSLQTKNNFSAMKVTTARSVICHRTAIGLNVYAKTTGNPKILTTAYFISLVDRWFTLVTNRSGKLALSKNKENVYNKAIEDIKLTAYIFQHMKIGTKGHWKPIQIGLLMTVECVLLLQNYFLNEVGLSFLLLGRFNQDCVENLFSLLRFKQSFPYALHVKQNLKIITLSQLCNTKKNTNYDNDFDGTECENLQQDFLTFTKAATASRQYEMDLNAFFEECSIKIPEVTDEQMHIIDEWEWPITYDIAGAVVHSIKRLNMKICDNCFQSILWNGDERHSLSSLVQMRSYNEKSLLYVSDPCFKAIMKSEITLRNFKDILFNTKDINIVEFLTTELQYVWEGANIPACHNITTKILKRFITMRLRIYGLEVRKECTEMNTKCDYSSKTAARFSVIC</sequence>
<feature type="coiled-coil region" evidence="1">
    <location>
        <begin position="50"/>
        <end position="77"/>
    </location>
</feature>
<feature type="domain" description="Transposable element P transposase-like RNase H" evidence="2">
    <location>
        <begin position="178"/>
        <end position="316"/>
    </location>
</feature>
<protein>
    <recommendedName>
        <fullName evidence="2">Transposable element P transposase-like RNase H domain-containing protein</fullName>
    </recommendedName>
</protein>
<dbReference type="InterPro" id="IPR048365">
    <property type="entry name" value="TNP-like_RNaseH_N"/>
</dbReference>
<keyword evidence="1" id="KW-0175">Coiled coil</keyword>
<evidence type="ECO:0000259" key="2">
    <source>
        <dbReference type="Pfam" id="PF21787"/>
    </source>
</evidence>
<proteinExistence type="predicted"/>
<dbReference type="Pfam" id="PF21787">
    <property type="entry name" value="TNP-like_RNaseH_N"/>
    <property type="match status" value="1"/>
</dbReference>
<name>A0AAV2NUR9_9HYME</name>
<dbReference type="EMBL" id="OZ034828">
    <property type="protein sequence ID" value="CAL1684201.1"/>
    <property type="molecule type" value="Genomic_DNA"/>
</dbReference>
<evidence type="ECO:0000256" key="1">
    <source>
        <dbReference type="SAM" id="Coils"/>
    </source>
</evidence>
<organism evidence="3 4">
    <name type="scientific">Lasius platythorax</name>
    <dbReference type="NCBI Taxonomy" id="488582"/>
    <lineage>
        <taxon>Eukaryota</taxon>
        <taxon>Metazoa</taxon>
        <taxon>Ecdysozoa</taxon>
        <taxon>Arthropoda</taxon>
        <taxon>Hexapoda</taxon>
        <taxon>Insecta</taxon>
        <taxon>Pterygota</taxon>
        <taxon>Neoptera</taxon>
        <taxon>Endopterygota</taxon>
        <taxon>Hymenoptera</taxon>
        <taxon>Apocrita</taxon>
        <taxon>Aculeata</taxon>
        <taxon>Formicoidea</taxon>
        <taxon>Formicidae</taxon>
        <taxon>Formicinae</taxon>
        <taxon>Lasius</taxon>
        <taxon>Lasius</taxon>
    </lineage>
</organism>
<evidence type="ECO:0000313" key="4">
    <source>
        <dbReference type="Proteomes" id="UP001497644"/>
    </source>
</evidence>